<keyword evidence="6" id="KW-1185">Reference proteome</keyword>
<feature type="domain" description="HTH araC/xylS-type" evidence="4">
    <location>
        <begin position="178"/>
        <end position="276"/>
    </location>
</feature>
<dbReference type="Proteomes" id="UP000426246">
    <property type="component" value="Chromosome"/>
</dbReference>
<dbReference type="PRINTS" id="PR00032">
    <property type="entry name" value="HTHARAC"/>
</dbReference>
<reference evidence="6" key="1">
    <citation type="submission" date="2018-11" db="EMBL/GenBank/DDBJ databases">
        <title>Complete genome sequence of Paenibacillus sp. ML311-T8.</title>
        <authorList>
            <person name="Nam Y.-D."/>
            <person name="Kang J."/>
            <person name="Chung W.-H."/>
            <person name="Park Y.S."/>
        </authorList>
    </citation>
    <scope>NUCLEOTIDE SEQUENCE [LARGE SCALE GENOMIC DNA]</scope>
    <source>
        <strain evidence="6">ML311-T8</strain>
    </source>
</reference>
<dbReference type="Gene3D" id="1.10.10.60">
    <property type="entry name" value="Homeodomain-like"/>
    <property type="match status" value="1"/>
</dbReference>
<proteinExistence type="predicted"/>
<evidence type="ECO:0000256" key="2">
    <source>
        <dbReference type="ARBA" id="ARBA00023125"/>
    </source>
</evidence>
<dbReference type="InterPro" id="IPR020449">
    <property type="entry name" value="Tscrpt_reg_AraC-type_HTH"/>
</dbReference>
<dbReference type="SMART" id="SM00342">
    <property type="entry name" value="HTH_ARAC"/>
    <property type="match status" value="1"/>
</dbReference>
<protein>
    <submittedName>
        <fullName evidence="5">AraC family transcriptional regulator</fullName>
    </submittedName>
</protein>
<dbReference type="InterPro" id="IPR018060">
    <property type="entry name" value="HTH_AraC"/>
</dbReference>
<evidence type="ECO:0000256" key="3">
    <source>
        <dbReference type="ARBA" id="ARBA00023163"/>
    </source>
</evidence>
<dbReference type="AlphaFoldDB" id="A0A6B8REI6"/>
<dbReference type="InterPro" id="IPR009057">
    <property type="entry name" value="Homeodomain-like_sf"/>
</dbReference>
<dbReference type="SUPFAM" id="SSF46689">
    <property type="entry name" value="Homeodomain-like"/>
    <property type="match status" value="2"/>
</dbReference>
<keyword evidence="1" id="KW-0805">Transcription regulation</keyword>
<dbReference type="EMBL" id="CP034235">
    <property type="protein sequence ID" value="QGQ94580.1"/>
    <property type="molecule type" value="Genomic_DNA"/>
</dbReference>
<evidence type="ECO:0000313" key="5">
    <source>
        <dbReference type="EMBL" id="QGQ94580.1"/>
    </source>
</evidence>
<dbReference type="PANTHER" id="PTHR43280:SF28">
    <property type="entry name" value="HTH-TYPE TRANSCRIPTIONAL ACTIVATOR RHAS"/>
    <property type="match status" value="1"/>
</dbReference>
<dbReference type="RefSeq" id="WP_155699587.1">
    <property type="nucleotide sequence ID" value="NZ_CP034235.1"/>
</dbReference>
<dbReference type="PANTHER" id="PTHR43280">
    <property type="entry name" value="ARAC-FAMILY TRANSCRIPTIONAL REGULATOR"/>
    <property type="match status" value="1"/>
</dbReference>
<sequence>MYLWESFPENMIKLRFADVGRGYANDGIIHEKTVPFVIVAQAITGQYEVASPLGNVTASGTEVFLAPSNLPLKITHRSQPDKATMSFQYIHLEFMLFETIDIFSVYTLPLKSDKEKGQQLGAIIAELLHLQDVSTKELAISHLLQRNELTSRLLNILLSLCHPPDDELINYQIYQSVVPVFTYIKKHLASSITMDDLIPLMPLSRSAFFQFFKKHFKKTPMDYLKSIRLNEAYRLLCYSDRSISKIADETGFSNSYHFSREFRKYFHKTPSQARITHRDLIDSKSLA</sequence>
<evidence type="ECO:0000256" key="1">
    <source>
        <dbReference type="ARBA" id="ARBA00023015"/>
    </source>
</evidence>
<dbReference type="PROSITE" id="PS01124">
    <property type="entry name" value="HTH_ARAC_FAMILY_2"/>
    <property type="match status" value="1"/>
</dbReference>
<dbReference type="GO" id="GO:0043565">
    <property type="term" value="F:sequence-specific DNA binding"/>
    <property type="evidence" value="ECO:0007669"/>
    <property type="project" value="InterPro"/>
</dbReference>
<keyword evidence="3" id="KW-0804">Transcription</keyword>
<evidence type="ECO:0000259" key="4">
    <source>
        <dbReference type="PROSITE" id="PS01124"/>
    </source>
</evidence>
<dbReference type="OrthoDB" id="241790at2"/>
<dbReference type="KEGG" id="ppsc:EHS13_06610"/>
<accession>A0A6B8REI6</accession>
<evidence type="ECO:0000313" key="6">
    <source>
        <dbReference type="Proteomes" id="UP000426246"/>
    </source>
</evidence>
<dbReference type="Pfam" id="PF12833">
    <property type="entry name" value="HTH_18"/>
    <property type="match status" value="1"/>
</dbReference>
<dbReference type="GO" id="GO:0003700">
    <property type="term" value="F:DNA-binding transcription factor activity"/>
    <property type="evidence" value="ECO:0007669"/>
    <property type="project" value="InterPro"/>
</dbReference>
<name>A0A6B8REI6_9BACL</name>
<organism evidence="5 6">
    <name type="scientific">Paenibacillus psychroresistens</name>
    <dbReference type="NCBI Taxonomy" id="1778678"/>
    <lineage>
        <taxon>Bacteria</taxon>
        <taxon>Bacillati</taxon>
        <taxon>Bacillota</taxon>
        <taxon>Bacilli</taxon>
        <taxon>Bacillales</taxon>
        <taxon>Paenibacillaceae</taxon>
        <taxon>Paenibacillus</taxon>
    </lineage>
</organism>
<keyword evidence="2" id="KW-0238">DNA-binding</keyword>
<gene>
    <name evidence="5" type="ORF">EHS13_06610</name>
</gene>